<proteinExistence type="predicted"/>
<keyword evidence="2" id="KW-1185">Reference proteome</keyword>
<evidence type="ECO:0000313" key="2">
    <source>
        <dbReference type="Proteomes" id="UP001056120"/>
    </source>
</evidence>
<protein>
    <submittedName>
        <fullName evidence="1">Uncharacterized protein</fullName>
    </submittedName>
</protein>
<gene>
    <name evidence="1" type="ORF">L1987_20195</name>
</gene>
<dbReference type="Proteomes" id="UP001056120">
    <property type="component" value="Linkage Group LG07"/>
</dbReference>
<dbReference type="EMBL" id="CM042024">
    <property type="protein sequence ID" value="KAI3810575.1"/>
    <property type="molecule type" value="Genomic_DNA"/>
</dbReference>
<name>A0ACB9IT74_9ASTR</name>
<evidence type="ECO:0000313" key="1">
    <source>
        <dbReference type="EMBL" id="KAI3810575.1"/>
    </source>
</evidence>
<sequence>MCISATTSKKPIVLQQYVAPKGLYPVAVPVDTDLTNITVYIGNMTLLLYCSKGCEFVQFTTRTSTEEETQRMHGSQIGELVVHLSWGKSKRDSSRVLAPLAHPTQWSSAHYGYGQGYDAYAYGTTQDPSLYAYGAYGGYMQYPQQGQVNKIWEQQWRCCTTCAT</sequence>
<reference evidence="1 2" key="2">
    <citation type="journal article" date="2022" name="Mol. Ecol. Resour.">
        <title>The genomes of chicory, endive, great burdock and yacon provide insights into Asteraceae paleo-polyploidization history and plant inulin production.</title>
        <authorList>
            <person name="Fan W."/>
            <person name="Wang S."/>
            <person name="Wang H."/>
            <person name="Wang A."/>
            <person name="Jiang F."/>
            <person name="Liu H."/>
            <person name="Zhao H."/>
            <person name="Xu D."/>
            <person name="Zhang Y."/>
        </authorList>
    </citation>
    <scope>NUCLEOTIDE SEQUENCE [LARGE SCALE GENOMIC DNA]</scope>
    <source>
        <strain evidence="2">cv. Yunnan</strain>
        <tissue evidence="1">Leaves</tissue>
    </source>
</reference>
<comment type="caution">
    <text evidence="1">The sequence shown here is derived from an EMBL/GenBank/DDBJ whole genome shotgun (WGS) entry which is preliminary data.</text>
</comment>
<organism evidence="1 2">
    <name type="scientific">Smallanthus sonchifolius</name>
    <dbReference type="NCBI Taxonomy" id="185202"/>
    <lineage>
        <taxon>Eukaryota</taxon>
        <taxon>Viridiplantae</taxon>
        <taxon>Streptophyta</taxon>
        <taxon>Embryophyta</taxon>
        <taxon>Tracheophyta</taxon>
        <taxon>Spermatophyta</taxon>
        <taxon>Magnoliopsida</taxon>
        <taxon>eudicotyledons</taxon>
        <taxon>Gunneridae</taxon>
        <taxon>Pentapetalae</taxon>
        <taxon>asterids</taxon>
        <taxon>campanulids</taxon>
        <taxon>Asterales</taxon>
        <taxon>Asteraceae</taxon>
        <taxon>Asteroideae</taxon>
        <taxon>Heliantheae alliance</taxon>
        <taxon>Millerieae</taxon>
        <taxon>Smallanthus</taxon>
    </lineage>
</organism>
<accession>A0ACB9IT74</accession>
<reference evidence="2" key="1">
    <citation type="journal article" date="2022" name="Mol. Ecol. Resour.">
        <title>The genomes of chicory, endive, great burdock and yacon provide insights into Asteraceae palaeo-polyploidization history and plant inulin production.</title>
        <authorList>
            <person name="Fan W."/>
            <person name="Wang S."/>
            <person name="Wang H."/>
            <person name="Wang A."/>
            <person name="Jiang F."/>
            <person name="Liu H."/>
            <person name="Zhao H."/>
            <person name="Xu D."/>
            <person name="Zhang Y."/>
        </authorList>
    </citation>
    <scope>NUCLEOTIDE SEQUENCE [LARGE SCALE GENOMIC DNA]</scope>
    <source>
        <strain evidence="2">cv. Yunnan</strain>
    </source>
</reference>